<organism evidence="2 3">
    <name type="scientific">Pararge aegeria aegeria</name>
    <dbReference type="NCBI Taxonomy" id="348720"/>
    <lineage>
        <taxon>Eukaryota</taxon>
        <taxon>Metazoa</taxon>
        <taxon>Ecdysozoa</taxon>
        <taxon>Arthropoda</taxon>
        <taxon>Hexapoda</taxon>
        <taxon>Insecta</taxon>
        <taxon>Pterygota</taxon>
        <taxon>Neoptera</taxon>
        <taxon>Endopterygota</taxon>
        <taxon>Lepidoptera</taxon>
        <taxon>Glossata</taxon>
        <taxon>Ditrysia</taxon>
        <taxon>Papilionoidea</taxon>
        <taxon>Nymphalidae</taxon>
        <taxon>Satyrinae</taxon>
        <taxon>Satyrini</taxon>
        <taxon>Parargina</taxon>
        <taxon>Pararge</taxon>
    </lineage>
</organism>
<feature type="non-terminal residue" evidence="2">
    <location>
        <position position="1"/>
    </location>
</feature>
<dbReference type="Pfam" id="PF00405">
    <property type="entry name" value="Transferrin"/>
    <property type="match status" value="1"/>
</dbReference>
<dbReference type="EMBL" id="CAKXAJ010023395">
    <property type="protein sequence ID" value="CAH2227666.1"/>
    <property type="molecule type" value="Genomic_DNA"/>
</dbReference>
<dbReference type="Gene3D" id="3.40.190.10">
    <property type="entry name" value="Periplasmic binding protein-like II"/>
    <property type="match status" value="1"/>
</dbReference>
<protein>
    <submittedName>
        <fullName evidence="2">Jg27211 protein</fullName>
    </submittedName>
</protein>
<keyword evidence="3" id="KW-1185">Reference proteome</keyword>
<reference evidence="2" key="1">
    <citation type="submission" date="2022-03" db="EMBL/GenBank/DDBJ databases">
        <authorList>
            <person name="Lindestad O."/>
        </authorList>
    </citation>
    <scope>NUCLEOTIDE SEQUENCE</scope>
</reference>
<feature type="domain" description="Transferrin-like" evidence="1">
    <location>
        <begin position="1"/>
        <end position="159"/>
    </location>
</feature>
<sequence length="159" mass="17472">MYVPGARAGPYERSIVSVVNRRILPDRPSSLDFVLRNTTLCHPGVGANDLRPLSDTLAGYLESLIIPRACDPNLTLTENKIKAVSNFFHMACKAGPWVPDVERDAELKRKYPSLCGACANPACTVHDKYWGPTGTLQCLVSNAGEVMWGELDDVNFFFG</sequence>
<gene>
    <name evidence="2" type="primary">jg27211</name>
    <name evidence="2" type="ORF">PAEG_LOCUS8042</name>
</gene>
<dbReference type="PROSITE" id="PS51408">
    <property type="entry name" value="TRANSFERRIN_LIKE_4"/>
    <property type="match status" value="1"/>
</dbReference>
<evidence type="ECO:0000313" key="3">
    <source>
        <dbReference type="Proteomes" id="UP000838756"/>
    </source>
</evidence>
<evidence type="ECO:0000313" key="2">
    <source>
        <dbReference type="EMBL" id="CAH2227666.1"/>
    </source>
</evidence>
<name>A0A8S4QZ13_9NEOP</name>
<dbReference type="PANTHER" id="PTHR11485">
    <property type="entry name" value="TRANSFERRIN"/>
    <property type="match status" value="1"/>
</dbReference>
<dbReference type="InterPro" id="IPR001156">
    <property type="entry name" value="Transferrin-like_dom"/>
</dbReference>
<accession>A0A8S4QZ13</accession>
<dbReference type="AlphaFoldDB" id="A0A8S4QZ13"/>
<dbReference type="Proteomes" id="UP000838756">
    <property type="component" value="Unassembled WGS sequence"/>
</dbReference>
<comment type="caution">
    <text evidence="2">The sequence shown here is derived from an EMBL/GenBank/DDBJ whole genome shotgun (WGS) entry which is preliminary data.</text>
</comment>
<dbReference type="OrthoDB" id="8170333at2759"/>
<proteinExistence type="predicted"/>
<dbReference type="SUPFAM" id="SSF53850">
    <property type="entry name" value="Periplasmic binding protein-like II"/>
    <property type="match status" value="1"/>
</dbReference>
<evidence type="ECO:0000259" key="1">
    <source>
        <dbReference type="PROSITE" id="PS51408"/>
    </source>
</evidence>